<organism evidence="1 2">
    <name type="scientific">Aegilops tauschii subsp. strangulata</name>
    <name type="common">Goatgrass</name>
    <dbReference type="NCBI Taxonomy" id="200361"/>
    <lineage>
        <taxon>Eukaryota</taxon>
        <taxon>Viridiplantae</taxon>
        <taxon>Streptophyta</taxon>
        <taxon>Embryophyta</taxon>
        <taxon>Tracheophyta</taxon>
        <taxon>Spermatophyta</taxon>
        <taxon>Magnoliopsida</taxon>
        <taxon>Liliopsida</taxon>
        <taxon>Poales</taxon>
        <taxon>Poaceae</taxon>
        <taxon>BOP clade</taxon>
        <taxon>Pooideae</taxon>
        <taxon>Triticodae</taxon>
        <taxon>Triticeae</taxon>
        <taxon>Triticinae</taxon>
        <taxon>Aegilops</taxon>
    </lineage>
</organism>
<accession>A0A453LVV1</accession>
<sequence length="104" mass="12373">RFWLFEPRCYMHDTGGWYIETFGRDKKGRTTPSPRHWHGVNEHSEKRLHPALYLVALAYRSLDLEDAQRRKWSFRSFLELQLSHIRQLSKKIFSGKNGVDMGVP</sequence>
<dbReference type="AlphaFoldDB" id="A0A453LVV1"/>
<dbReference type="PANTHER" id="PTHR45286:SF1">
    <property type="entry name" value="CHAPERONE DNAJ-DOMAIN SUPERFAMILY PROTEIN"/>
    <property type="match status" value="1"/>
</dbReference>
<dbReference type="Gramene" id="AET5Gv20924300.18">
    <property type="protein sequence ID" value="AET5Gv20924300.18"/>
    <property type="gene ID" value="AET5Gv20924300"/>
</dbReference>
<proteinExistence type="predicted"/>
<dbReference type="PANTHER" id="PTHR45286">
    <property type="entry name" value="CHAPERONE DNAJ-DOMAIN SUPERFAMILY PROTEIN"/>
    <property type="match status" value="1"/>
</dbReference>
<reference evidence="1" key="3">
    <citation type="journal article" date="2017" name="Nature">
        <title>Genome sequence of the progenitor of the wheat D genome Aegilops tauschii.</title>
        <authorList>
            <person name="Luo M.C."/>
            <person name="Gu Y.Q."/>
            <person name="Puiu D."/>
            <person name="Wang H."/>
            <person name="Twardziok S.O."/>
            <person name="Deal K.R."/>
            <person name="Huo N."/>
            <person name="Zhu T."/>
            <person name="Wang L."/>
            <person name="Wang Y."/>
            <person name="McGuire P.E."/>
            <person name="Liu S."/>
            <person name="Long H."/>
            <person name="Ramasamy R.K."/>
            <person name="Rodriguez J.C."/>
            <person name="Van S.L."/>
            <person name="Yuan L."/>
            <person name="Wang Z."/>
            <person name="Xia Z."/>
            <person name="Xiao L."/>
            <person name="Anderson O.D."/>
            <person name="Ouyang S."/>
            <person name="Liang Y."/>
            <person name="Zimin A.V."/>
            <person name="Pertea G."/>
            <person name="Qi P."/>
            <person name="Bennetzen J.L."/>
            <person name="Dai X."/>
            <person name="Dawson M.W."/>
            <person name="Muller H.G."/>
            <person name="Kugler K."/>
            <person name="Rivarola-Duarte L."/>
            <person name="Spannagl M."/>
            <person name="Mayer K.F.X."/>
            <person name="Lu F.H."/>
            <person name="Bevan M.W."/>
            <person name="Leroy P."/>
            <person name="Li P."/>
            <person name="You F.M."/>
            <person name="Sun Q."/>
            <person name="Liu Z."/>
            <person name="Lyons E."/>
            <person name="Wicker T."/>
            <person name="Salzberg S.L."/>
            <person name="Devos K.M."/>
            <person name="Dvorak J."/>
        </authorList>
    </citation>
    <scope>NUCLEOTIDE SEQUENCE [LARGE SCALE GENOMIC DNA]</scope>
    <source>
        <strain evidence="1">cv. AL8/78</strain>
    </source>
</reference>
<name>A0A453LVV1_AEGTS</name>
<reference evidence="2" key="2">
    <citation type="journal article" date="2017" name="Nat. Plants">
        <title>The Aegilops tauschii genome reveals multiple impacts of transposons.</title>
        <authorList>
            <person name="Zhao G."/>
            <person name="Zou C."/>
            <person name="Li K."/>
            <person name="Wang K."/>
            <person name="Li T."/>
            <person name="Gao L."/>
            <person name="Zhang X."/>
            <person name="Wang H."/>
            <person name="Yang Z."/>
            <person name="Liu X."/>
            <person name="Jiang W."/>
            <person name="Mao L."/>
            <person name="Kong X."/>
            <person name="Jiao Y."/>
            <person name="Jia J."/>
        </authorList>
    </citation>
    <scope>NUCLEOTIDE SEQUENCE [LARGE SCALE GENOMIC DNA]</scope>
    <source>
        <strain evidence="2">cv. AL8/78</strain>
    </source>
</reference>
<reference evidence="2" key="1">
    <citation type="journal article" date="2014" name="Science">
        <title>Ancient hybridizations among the ancestral genomes of bread wheat.</title>
        <authorList>
            <consortium name="International Wheat Genome Sequencing Consortium,"/>
            <person name="Marcussen T."/>
            <person name="Sandve S.R."/>
            <person name="Heier L."/>
            <person name="Spannagl M."/>
            <person name="Pfeifer M."/>
            <person name="Jakobsen K.S."/>
            <person name="Wulff B.B."/>
            <person name="Steuernagel B."/>
            <person name="Mayer K.F."/>
            <person name="Olsen O.A."/>
        </authorList>
    </citation>
    <scope>NUCLEOTIDE SEQUENCE [LARGE SCALE GENOMIC DNA]</scope>
    <source>
        <strain evidence="2">cv. AL8/78</strain>
    </source>
</reference>
<reference evidence="1" key="5">
    <citation type="journal article" date="2021" name="G3 (Bethesda)">
        <title>Aegilops tauschii genome assembly Aet v5.0 features greater sequence contiguity and improved annotation.</title>
        <authorList>
            <person name="Wang L."/>
            <person name="Zhu T."/>
            <person name="Rodriguez J.C."/>
            <person name="Deal K.R."/>
            <person name="Dubcovsky J."/>
            <person name="McGuire P.E."/>
            <person name="Lux T."/>
            <person name="Spannagl M."/>
            <person name="Mayer K.F.X."/>
            <person name="Baldrich P."/>
            <person name="Meyers B.C."/>
            <person name="Huo N."/>
            <person name="Gu Y.Q."/>
            <person name="Zhou H."/>
            <person name="Devos K.M."/>
            <person name="Bennetzen J.L."/>
            <person name="Unver T."/>
            <person name="Budak H."/>
            <person name="Gulick P.J."/>
            <person name="Galiba G."/>
            <person name="Kalapos B."/>
            <person name="Nelson D.R."/>
            <person name="Li P."/>
            <person name="You F.M."/>
            <person name="Luo M.C."/>
            <person name="Dvorak J."/>
        </authorList>
    </citation>
    <scope>NUCLEOTIDE SEQUENCE [LARGE SCALE GENOMIC DNA]</scope>
    <source>
        <strain evidence="1">cv. AL8/78</strain>
    </source>
</reference>
<evidence type="ECO:0000313" key="1">
    <source>
        <dbReference type="EnsemblPlants" id="AET5Gv20924300.18"/>
    </source>
</evidence>
<dbReference type="Proteomes" id="UP000015105">
    <property type="component" value="Chromosome 5D"/>
</dbReference>
<reference evidence="1" key="4">
    <citation type="submission" date="2019-03" db="UniProtKB">
        <authorList>
            <consortium name="EnsemblPlants"/>
        </authorList>
    </citation>
    <scope>IDENTIFICATION</scope>
</reference>
<protein>
    <submittedName>
        <fullName evidence="1">Uncharacterized protein</fullName>
    </submittedName>
</protein>
<keyword evidence="2" id="KW-1185">Reference proteome</keyword>
<evidence type="ECO:0000313" key="2">
    <source>
        <dbReference type="Proteomes" id="UP000015105"/>
    </source>
</evidence>
<dbReference type="EnsemblPlants" id="AET5Gv20924300.18">
    <property type="protein sequence ID" value="AET5Gv20924300.18"/>
    <property type="gene ID" value="AET5Gv20924300"/>
</dbReference>